<dbReference type="EMBL" id="BQNB010019499">
    <property type="protein sequence ID" value="GJT85940.1"/>
    <property type="molecule type" value="Genomic_DNA"/>
</dbReference>
<comment type="caution">
    <text evidence="2">The sequence shown here is derived from an EMBL/GenBank/DDBJ whole genome shotgun (WGS) entry which is preliminary data.</text>
</comment>
<evidence type="ECO:0000313" key="2">
    <source>
        <dbReference type="EMBL" id="GJT85940.1"/>
    </source>
</evidence>
<sequence length="158" mass="16719">MHPIMPLLAKGMNGVILWENVVIVVASVLIGGVVIVWSSLWAQGPGPARALCAFSGSEFRNAYSDDTRGHVMKIHGSLCFYLSSSVEKRVSCRTTVLGTKLPFPFPTTSCSLEVVSDTRSLIVTPPTGARPCGRKAGSKLSLIAHSMSASSPSPSPFS</sequence>
<evidence type="ECO:0000313" key="3">
    <source>
        <dbReference type="Proteomes" id="UP001151760"/>
    </source>
</evidence>
<organism evidence="2 3">
    <name type="scientific">Tanacetum coccineum</name>
    <dbReference type="NCBI Taxonomy" id="301880"/>
    <lineage>
        <taxon>Eukaryota</taxon>
        <taxon>Viridiplantae</taxon>
        <taxon>Streptophyta</taxon>
        <taxon>Embryophyta</taxon>
        <taxon>Tracheophyta</taxon>
        <taxon>Spermatophyta</taxon>
        <taxon>Magnoliopsida</taxon>
        <taxon>eudicotyledons</taxon>
        <taxon>Gunneridae</taxon>
        <taxon>Pentapetalae</taxon>
        <taxon>asterids</taxon>
        <taxon>campanulids</taxon>
        <taxon>Asterales</taxon>
        <taxon>Asteraceae</taxon>
        <taxon>Asteroideae</taxon>
        <taxon>Anthemideae</taxon>
        <taxon>Anthemidinae</taxon>
        <taxon>Tanacetum</taxon>
    </lineage>
</organism>
<gene>
    <name evidence="2" type="ORF">Tco_1067657</name>
</gene>
<keyword evidence="1" id="KW-1133">Transmembrane helix</keyword>
<feature type="transmembrane region" description="Helical" evidence="1">
    <location>
        <begin position="21"/>
        <end position="42"/>
    </location>
</feature>
<reference evidence="2" key="2">
    <citation type="submission" date="2022-01" db="EMBL/GenBank/DDBJ databases">
        <authorList>
            <person name="Yamashiro T."/>
            <person name="Shiraishi A."/>
            <person name="Satake H."/>
            <person name="Nakayama K."/>
        </authorList>
    </citation>
    <scope>NUCLEOTIDE SEQUENCE</scope>
</reference>
<dbReference type="Proteomes" id="UP001151760">
    <property type="component" value="Unassembled WGS sequence"/>
</dbReference>
<proteinExistence type="predicted"/>
<reference evidence="2" key="1">
    <citation type="journal article" date="2022" name="Int. J. Mol. Sci.">
        <title>Draft Genome of Tanacetum Coccineum: Genomic Comparison of Closely Related Tanacetum-Family Plants.</title>
        <authorList>
            <person name="Yamashiro T."/>
            <person name="Shiraishi A."/>
            <person name="Nakayama K."/>
            <person name="Satake H."/>
        </authorList>
    </citation>
    <scope>NUCLEOTIDE SEQUENCE</scope>
</reference>
<protein>
    <submittedName>
        <fullName evidence="2">Uncharacterized protein</fullName>
    </submittedName>
</protein>
<keyword evidence="1" id="KW-0472">Membrane</keyword>
<keyword evidence="1" id="KW-0812">Transmembrane</keyword>
<accession>A0ABQ5HDH3</accession>
<evidence type="ECO:0000256" key="1">
    <source>
        <dbReference type="SAM" id="Phobius"/>
    </source>
</evidence>
<keyword evidence="3" id="KW-1185">Reference proteome</keyword>
<name>A0ABQ5HDH3_9ASTR</name>